<name>A0AAU9TSE8_EUPED</name>
<keyword evidence="5" id="KW-1185">Reference proteome</keyword>
<protein>
    <recommendedName>
        <fullName evidence="3">PXA domain-containing protein</fullName>
    </recommendedName>
</protein>
<keyword evidence="2" id="KW-0472">Membrane</keyword>
<feature type="region of interest" description="Disordered" evidence="1">
    <location>
        <begin position="510"/>
        <end position="541"/>
    </location>
</feature>
<feature type="compositionally biased region" description="Basic and acidic residues" evidence="1">
    <location>
        <begin position="515"/>
        <end position="528"/>
    </location>
</feature>
<keyword evidence="2" id="KW-0812">Transmembrane</keyword>
<dbReference type="PANTHER" id="PTHR22775">
    <property type="entry name" value="SORTING NEXIN"/>
    <property type="match status" value="1"/>
</dbReference>
<evidence type="ECO:0000259" key="3">
    <source>
        <dbReference type="Pfam" id="PF02194"/>
    </source>
</evidence>
<dbReference type="GO" id="GO:0035091">
    <property type="term" value="F:phosphatidylinositol binding"/>
    <property type="evidence" value="ECO:0007669"/>
    <property type="project" value="TreeGrafter"/>
</dbReference>
<sequence length="952" mass="107659">MLLKRNLLETVTIISCGGTVICILLNYVTNISPITGIWFISYILLLFILSVFGSFKFIQWLLHLNKPLKYDLQNLIKKYPFLTFLADVLPQVRKKDEKEAVKEYDTNELSVITSVLEKKLVSSWYMSYISEEIGFPFACKQMLDQMIAKTFQICNKIETKDVYVDACAILITHLKEYRKALKRQESSPDSSVDTLYKKIHPIFNNKNKKPVTADHCTNVLRIILKELVPWELWDTPYSELLVRILGKKLDDFIENTISDPVWLNDRLHVLLKVNNTISTVKPANEPVIKLDKPEPIVLEPETEPKPSPKIVKKDIPQVIQKVNDEPKEKMEIEKALEGNEPVEIKPAAVLRQRRGRQGRNEVKIYDRIIEGSVKTWETDMDLQCISVGQDLLASLDEMTLSRLWGHEEAEHSPNVRGTSPQPLWFGEEDAIELEQETKDQKKESSPKATDALLKDLQTTVHHAKTKIGDLQVPLYVDVSRNHPSDEAAGMMEGLLDKGIAGIKKGLRFTGLSDDSQEKSPAVKDRTTDKISPSELHRGRGRPEVVMEAKESYMPFGNPKEENGTSTHHLVKQQRVTSQDSMQAKPRVEWGAPESLSESPEPQYEEAADLSASIAKLRTLLQHATPREEAWWEGAEETRGRAARGAHAAAHVDSAALADEYDMNSDRSSPPGQTTNNMQRLDKLFQRTVTGVFNSIKTAVGAEGEETTPRQLYDWTYVCTSPELSAKPRMEASHLVTIPRPLFSRQEHCNLYPSLELPPQVGACAARLAGARRALWHVDAALDPLRELPPRAPPPPPPLDLEEWCGSCGARWTGTAEMLCAAGLTTDHLAFRLATLLCADFAESLICVWLDEFSVWLKKQIFVYFEQISKPTVVTSDRKLREFDIDETCKVIMENIPETYMFSEKTVLDSVRLVVSSFSHKEVNKDVIFRSLDIFAVHFKKSAGLRNPSFDNN</sequence>
<feature type="region of interest" description="Disordered" evidence="1">
    <location>
        <begin position="555"/>
        <end position="602"/>
    </location>
</feature>
<feature type="compositionally biased region" description="Polar residues" evidence="1">
    <location>
        <begin position="563"/>
        <end position="581"/>
    </location>
</feature>
<dbReference type="Proteomes" id="UP001153954">
    <property type="component" value="Unassembled WGS sequence"/>
</dbReference>
<feature type="domain" description="PXA" evidence="3">
    <location>
        <begin position="108"/>
        <end position="266"/>
    </location>
</feature>
<keyword evidence="2" id="KW-1133">Transmembrane helix</keyword>
<organism evidence="4 5">
    <name type="scientific">Euphydryas editha</name>
    <name type="common">Edith's checkerspot</name>
    <dbReference type="NCBI Taxonomy" id="104508"/>
    <lineage>
        <taxon>Eukaryota</taxon>
        <taxon>Metazoa</taxon>
        <taxon>Ecdysozoa</taxon>
        <taxon>Arthropoda</taxon>
        <taxon>Hexapoda</taxon>
        <taxon>Insecta</taxon>
        <taxon>Pterygota</taxon>
        <taxon>Neoptera</taxon>
        <taxon>Endopterygota</taxon>
        <taxon>Lepidoptera</taxon>
        <taxon>Glossata</taxon>
        <taxon>Ditrysia</taxon>
        <taxon>Papilionoidea</taxon>
        <taxon>Nymphalidae</taxon>
        <taxon>Nymphalinae</taxon>
        <taxon>Euphydryas</taxon>
    </lineage>
</organism>
<dbReference type="AlphaFoldDB" id="A0AAU9TSE8"/>
<reference evidence="4" key="1">
    <citation type="submission" date="2022-03" db="EMBL/GenBank/DDBJ databases">
        <authorList>
            <person name="Tunstrom K."/>
        </authorList>
    </citation>
    <scope>NUCLEOTIDE SEQUENCE</scope>
</reference>
<proteinExistence type="predicted"/>
<feature type="transmembrane region" description="Helical" evidence="2">
    <location>
        <begin position="34"/>
        <end position="58"/>
    </location>
</feature>
<dbReference type="PANTHER" id="PTHR22775:SF3">
    <property type="entry name" value="SORTING NEXIN-13"/>
    <property type="match status" value="1"/>
</dbReference>
<comment type="caution">
    <text evidence="4">The sequence shown here is derived from an EMBL/GenBank/DDBJ whole genome shotgun (WGS) entry which is preliminary data.</text>
</comment>
<evidence type="ECO:0000313" key="4">
    <source>
        <dbReference type="EMBL" id="CAH2088389.1"/>
    </source>
</evidence>
<gene>
    <name evidence="4" type="ORF">EEDITHA_LOCUS4553</name>
</gene>
<evidence type="ECO:0000256" key="1">
    <source>
        <dbReference type="SAM" id="MobiDB-lite"/>
    </source>
</evidence>
<feature type="transmembrane region" description="Helical" evidence="2">
    <location>
        <begin position="7"/>
        <end position="28"/>
    </location>
</feature>
<dbReference type="EMBL" id="CAKOGL010000007">
    <property type="protein sequence ID" value="CAH2088389.1"/>
    <property type="molecule type" value="Genomic_DNA"/>
</dbReference>
<dbReference type="InterPro" id="IPR003114">
    <property type="entry name" value="Phox_assoc"/>
</dbReference>
<dbReference type="Pfam" id="PF02194">
    <property type="entry name" value="PXA"/>
    <property type="match status" value="1"/>
</dbReference>
<evidence type="ECO:0000313" key="5">
    <source>
        <dbReference type="Proteomes" id="UP001153954"/>
    </source>
</evidence>
<accession>A0AAU9TSE8</accession>
<evidence type="ECO:0000256" key="2">
    <source>
        <dbReference type="SAM" id="Phobius"/>
    </source>
</evidence>